<keyword evidence="3" id="KW-1185">Reference proteome</keyword>
<feature type="region of interest" description="Disordered" evidence="1">
    <location>
        <begin position="1"/>
        <end position="21"/>
    </location>
</feature>
<accession>A0AAV4QAW0</accession>
<reference evidence="2 3" key="1">
    <citation type="submission" date="2021-06" db="EMBL/GenBank/DDBJ databases">
        <title>Caerostris extrusa draft genome.</title>
        <authorList>
            <person name="Kono N."/>
            <person name="Arakawa K."/>
        </authorList>
    </citation>
    <scope>NUCLEOTIDE SEQUENCE [LARGE SCALE GENOMIC DNA]</scope>
</reference>
<proteinExistence type="predicted"/>
<gene>
    <name evidence="2" type="ORF">CEXT_219061</name>
</gene>
<sequence>MGLMGNKIINMPQGRERKRSRELRVDRIVKQRLRVKMKNFEFKIVEQKTREQIVMSTKQKDLGGPRVLTMLVKAY</sequence>
<evidence type="ECO:0000256" key="1">
    <source>
        <dbReference type="SAM" id="MobiDB-lite"/>
    </source>
</evidence>
<organism evidence="2 3">
    <name type="scientific">Caerostris extrusa</name>
    <name type="common">Bark spider</name>
    <name type="synonym">Caerostris bankana</name>
    <dbReference type="NCBI Taxonomy" id="172846"/>
    <lineage>
        <taxon>Eukaryota</taxon>
        <taxon>Metazoa</taxon>
        <taxon>Ecdysozoa</taxon>
        <taxon>Arthropoda</taxon>
        <taxon>Chelicerata</taxon>
        <taxon>Arachnida</taxon>
        <taxon>Araneae</taxon>
        <taxon>Araneomorphae</taxon>
        <taxon>Entelegynae</taxon>
        <taxon>Araneoidea</taxon>
        <taxon>Araneidae</taxon>
        <taxon>Caerostris</taxon>
    </lineage>
</organism>
<name>A0AAV4QAW0_CAEEX</name>
<protein>
    <submittedName>
        <fullName evidence="2">Uncharacterized protein</fullName>
    </submittedName>
</protein>
<comment type="caution">
    <text evidence="2">The sequence shown here is derived from an EMBL/GenBank/DDBJ whole genome shotgun (WGS) entry which is preliminary data.</text>
</comment>
<dbReference type="AlphaFoldDB" id="A0AAV4QAW0"/>
<evidence type="ECO:0000313" key="2">
    <source>
        <dbReference type="EMBL" id="GIY06250.1"/>
    </source>
</evidence>
<evidence type="ECO:0000313" key="3">
    <source>
        <dbReference type="Proteomes" id="UP001054945"/>
    </source>
</evidence>
<dbReference type="Proteomes" id="UP001054945">
    <property type="component" value="Unassembled WGS sequence"/>
</dbReference>
<dbReference type="EMBL" id="BPLR01005939">
    <property type="protein sequence ID" value="GIY06250.1"/>
    <property type="molecule type" value="Genomic_DNA"/>
</dbReference>